<evidence type="ECO:0000256" key="10">
    <source>
        <dbReference type="HAMAP-Rule" id="MF_01331"/>
    </source>
</evidence>
<dbReference type="EMBL" id="JACBYF010000005">
    <property type="protein sequence ID" value="NYS47341.1"/>
    <property type="molecule type" value="Genomic_DNA"/>
</dbReference>
<evidence type="ECO:0000256" key="1">
    <source>
        <dbReference type="ARBA" id="ARBA00003478"/>
    </source>
</evidence>
<evidence type="ECO:0000256" key="3">
    <source>
        <dbReference type="ARBA" id="ARBA00011838"/>
    </source>
</evidence>
<evidence type="ECO:0000256" key="11">
    <source>
        <dbReference type="RuleBase" id="RU004005"/>
    </source>
</evidence>
<evidence type="ECO:0000313" key="14">
    <source>
        <dbReference type="EMBL" id="NYS47341.1"/>
    </source>
</evidence>
<dbReference type="HAMAP" id="MF_01331_B">
    <property type="entry name" value="Ribosomal_uL22_B"/>
    <property type="match status" value="1"/>
</dbReference>
<comment type="function">
    <text evidence="8">This protein binds specifically to 23S rRNA; its binding is stimulated by other ribosomal proteins, e.g. L4, L17, and L20. It is important during the early stages of 50S assembly. It makes multiple contacts with different domains of the 23S rRNA in the assembled 50S subunit and ribosome.</text>
</comment>
<dbReference type="InterPro" id="IPR047867">
    <property type="entry name" value="Ribosomal_uL22_bac/org-type"/>
</dbReference>
<proteinExistence type="inferred from homology"/>
<evidence type="ECO:0000256" key="2">
    <source>
        <dbReference type="ARBA" id="ARBA00009451"/>
    </source>
</evidence>
<dbReference type="Pfam" id="PF00237">
    <property type="entry name" value="Ribosomal_L22"/>
    <property type="match status" value="1"/>
</dbReference>
<evidence type="ECO:0000313" key="15">
    <source>
        <dbReference type="Proteomes" id="UP000531840"/>
    </source>
</evidence>
<dbReference type="PANTHER" id="PTHR13501">
    <property type="entry name" value="CHLOROPLAST 50S RIBOSOMAL PROTEIN L22-RELATED"/>
    <property type="match status" value="1"/>
</dbReference>
<evidence type="ECO:0000256" key="7">
    <source>
        <dbReference type="ARBA" id="ARBA00023274"/>
    </source>
</evidence>
<evidence type="ECO:0000256" key="6">
    <source>
        <dbReference type="ARBA" id="ARBA00022980"/>
    </source>
</evidence>
<evidence type="ECO:0000256" key="9">
    <source>
        <dbReference type="ARBA" id="ARBA00035207"/>
    </source>
</evidence>
<keyword evidence="6 10" id="KW-0689">Ribosomal protein</keyword>
<dbReference type="InterPro" id="IPR036394">
    <property type="entry name" value="Ribosomal_uL22_sf"/>
</dbReference>
<evidence type="ECO:0000256" key="8">
    <source>
        <dbReference type="ARBA" id="ARBA00025084"/>
    </source>
</evidence>
<keyword evidence="4 10" id="KW-0699">rRNA-binding</keyword>
<keyword evidence="5 10" id="KW-0694">RNA-binding</keyword>
<evidence type="ECO:0000256" key="13">
    <source>
        <dbReference type="RuleBase" id="RU004008"/>
    </source>
</evidence>
<comment type="similarity">
    <text evidence="2 10 11">Belongs to the universal ribosomal protein uL22 family.</text>
</comment>
<dbReference type="InterPro" id="IPR001063">
    <property type="entry name" value="Ribosomal_uL22"/>
</dbReference>
<sequence>MESKAIAKTVRIAPRKVRLVLDLVRGKKVGEALGILEFTPRAASLPVAKVIKSAAANAEHNYGMNVEDLVVSQAFANEGPTLKRFRPRAKGSASAINKRTSHITIVLSDNK</sequence>
<evidence type="ECO:0000256" key="12">
    <source>
        <dbReference type="RuleBase" id="RU004006"/>
    </source>
</evidence>
<dbReference type="NCBIfam" id="TIGR01044">
    <property type="entry name" value="rplV_bact"/>
    <property type="match status" value="1"/>
</dbReference>
<dbReference type="Gene3D" id="3.90.470.10">
    <property type="entry name" value="Ribosomal protein L22/L17"/>
    <property type="match status" value="1"/>
</dbReference>
<comment type="function">
    <text evidence="1 10">The globular domain of the protein is located near the polypeptide exit tunnel on the outside of the subunit, while an extended beta-hairpin is found that lines the wall of the exit tunnel in the center of the 70S ribosome.</text>
</comment>
<dbReference type="CDD" id="cd00336">
    <property type="entry name" value="Ribosomal_L22"/>
    <property type="match status" value="1"/>
</dbReference>
<protein>
    <recommendedName>
        <fullName evidence="9 10">Large ribosomal subunit protein uL22</fullName>
    </recommendedName>
</protein>
<dbReference type="PROSITE" id="PS00464">
    <property type="entry name" value="RIBOSOMAL_L22"/>
    <property type="match status" value="1"/>
</dbReference>
<gene>
    <name evidence="10 14" type="primary">rplV</name>
    <name evidence="14" type="ORF">HZY85_03905</name>
</gene>
<reference evidence="14 15" key="1">
    <citation type="submission" date="2020-07" db="EMBL/GenBank/DDBJ databases">
        <title>MOT database genomes.</title>
        <authorList>
            <person name="Joseph S."/>
            <person name="Aduse-Opoku J."/>
            <person name="Hashim A."/>
            <person name="Wade W."/>
            <person name="Curtis M."/>
        </authorList>
    </citation>
    <scope>NUCLEOTIDE SEQUENCE [LARGE SCALE GENOMIC DNA]</scope>
    <source>
        <strain evidence="14 15">CIP 106318</strain>
    </source>
</reference>
<name>A0ABX2SZL6_9BACL</name>
<comment type="caution">
    <text evidence="14">The sequence shown here is derived from an EMBL/GenBank/DDBJ whole genome shotgun (WGS) entry which is preliminary data.</text>
</comment>
<evidence type="ECO:0000256" key="5">
    <source>
        <dbReference type="ARBA" id="ARBA00022884"/>
    </source>
</evidence>
<dbReference type="Proteomes" id="UP000531840">
    <property type="component" value="Unassembled WGS sequence"/>
</dbReference>
<evidence type="ECO:0000256" key="4">
    <source>
        <dbReference type="ARBA" id="ARBA00022730"/>
    </source>
</evidence>
<accession>A0ABX2SZL6</accession>
<dbReference type="PANTHER" id="PTHR13501:SF8">
    <property type="entry name" value="LARGE RIBOSOMAL SUBUNIT PROTEIN UL22M"/>
    <property type="match status" value="1"/>
</dbReference>
<dbReference type="GO" id="GO:0005840">
    <property type="term" value="C:ribosome"/>
    <property type="evidence" value="ECO:0007669"/>
    <property type="project" value="UniProtKB-KW"/>
</dbReference>
<dbReference type="RefSeq" id="WP_135156418.1">
    <property type="nucleotide sequence ID" value="NZ_JACBYF010000005.1"/>
</dbReference>
<dbReference type="InterPro" id="IPR018260">
    <property type="entry name" value="Ribosomal_uL22_CS"/>
</dbReference>
<organism evidence="14 15">
    <name type="scientific">Gemelliphila palaticanis</name>
    <dbReference type="NCBI Taxonomy" id="81950"/>
    <lineage>
        <taxon>Bacteria</taxon>
        <taxon>Bacillati</taxon>
        <taxon>Bacillota</taxon>
        <taxon>Bacilli</taxon>
        <taxon>Bacillales</taxon>
        <taxon>Gemellaceae</taxon>
        <taxon>Gemelliphila</taxon>
    </lineage>
</organism>
<keyword evidence="15" id="KW-1185">Reference proteome</keyword>
<dbReference type="InterPro" id="IPR005727">
    <property type="entry name" value="Ribosomal_uL22_bac/chlpt-type"/>
</dbReference>
<keyword evidence="7 10" id="KW-0687">Ribonucleoprotein</keyword>
<dbReference type="SUPFAM" id="SSF54843">
    <property type="entry name" value="Ribosomal protein L22"/>
    <property type="match status" value="1"/>
</dbReference>
<comment type="function">
    <text evidence="10 13">This protein binds specifically to 23S rRNA; its binding is stimulated by other ribosomal proteins, e.g., L4, L17, and L20. It is important during the early stages of 50S assembly. It makes multiple contacts with different domains of the 23S rRNA in the assembled 50S subunit and ribosome.</text>
</comment>
<comment type="subunit">
    <text evidence="3 10 12">Part of the 50S ribosomal subunit.</text>
</comment>